<dbReference type="Proteomes" id="UP000010471">
    <property type="component" value="Chromosome"/>
</dbReference>
<keyword evidence="1" id="KW-0472">Membrane</keyword>
<feature type="transmembrane region" description="Helical" evidence="1">
    <location>
        <begin position="52"/>
        <end position="80"/>
    </location>
</feature>
<dbReference type="EMBL" id="CP003630">
    <property type="protein sequence ID" value="AFZ17047.1"/>
    <property type="molecule type" value="Genomic_DNA"/>
</dbReference>
<dbReference type="InterPro" id="IPR025698">
    <property type="entry name" value="2TM_dom"/>
</dbReference>
<dbReference type="PATRIC" id="fig|1173027.3.peg.1273"/>
<evidence type="ECO:0000313" key="4">
    <source>
        <dbReference type="Proteomes" id="UP000010471"/>
    </source>
</evidence>
<evidence type="ECO:0000256" key="1">
    <source>
        <dbReference type="SAM" id="Phobius"/>
    </source>
</evidence>
<dbReference type="STRING" id="1173027.Mic7113_1156"/>
<dbReference type="eggNOG" id="ENOG5032RNE">
    <property type="taxonomic scope" value="Bacteria"/>
</dbReference>
<organism evidence="3 4">
    <name type="scientific">Allocoleopsis franciscana PCC 7113</name>
    <dbReference type="NCBI Taxonomy" id="1173027"/>
    <lineage>
        <taxon>Bacteria</taxon>
        <taxon>Bacillati</taxon>
        <taxon>Cyanobacteriota</taxon>
        <taxon>Cyanophyceae</taxon>
        <taxon>Coleofasciculales</taxon>
        <taxon>Coleofasciculaceae</taxon>
        <taxon>Allocoleopsis</taxon>
        <taxon>Allocoleopsis franciscana</taxon>
    </lineage>
</organism>
<accession>K9WC16</accession>
<dbReference type="RefSeq" id="WP_015181207.1">
    <property type="nucleotide sequence ID" value="NC_019738.1"/>
</dbReference>
<dbReference type="KEGG" id="mic:Mic7113_1156"/>
<keyword evidence="4" id="KW-1185">Reference proteome</keyword>
<reference evidence="3 4" key="1">
    <citation type="submission" date="2012-06" db="EMBL/GenBank/DDBJ databases">
        <title>Finished chromosome of genome of Microcoleus sp. PCC 7113.</title>
        <authorList>
            <consortium name="US DOE Joint Genome Institute"/>
            <person name="Gugger M."/>
            <person name="Coursin T."/>
            <person name="Rippka R."/>
            <person name="Tandeau De Marsac N."/>
            <person name="Huntemann M."/>
            <person name="Wei C.-L."/>
            <person name="Han J."/>
            <person name="Detter J.C."/>
            <person name="Han C."/>
            <person name="Tapia R."/>
            <person name="Chen A."/>
            <person name="Kyrpides N."/>
            <person name="Mavromatis K."/>
            <person name="Markowitz V."/>
            <person name="Szeto E."/>
            <person name="Ivanova N."/>
            <person name="Pagani I."/>
            <person name="Pati A."/>
            <person name="Goodwin L."/>
            <person name="Nordberg H.P."/>
            <person name="Cantor M.N."/>
            <person name="Hua S.X."/>
            <person name="Woyke T."/>
            <person name="Kerfeld C.A."/>
        </authorList>
    </citation>
    <scope>NUCLEOTIDE SEQUENCE [LARGE SCALE GENOMIC DNA]</scope>
    <source>
        <strain evidence="3 4">PCC 7113</strain>
    </source>
</reference>
<feature type="domain" description="2TM" evidence="2">
    <location>
        <begin position="17"/>
        <end position="76"/>
    </location>
</feature>
<protein>
    <recommendedName>
        <fullName evidence="2">2TM domain-containing protein</fullName>
    </recommendedName>
</protein>
<keyword evidence="1" id="KW-1133">Transmembrane helix</keyword>
<dbReference type="AlphaFoldDB" id="K9WC16"/>
<dbReference type="Pfam" id="PF13239">
    <property type="entry name" value="2TM"/>
    <property type="match status" value="1"/>
</dbReference>
<gene>
    <name evidence="3" type="ORF">Mic7113_1156</name>
</gene>
<evidence type="ECO:0000313" key="3">
    <source>
        <dbReference type="EMBL" id="AFZ17047.1"/>
    </source>
</evidence>
<feature type="transmembrane region" description="Helical" evidence="1">
    <location>
        <begin position="25"/>
        <end position="46"/>
    </location>
</feature>
<evidence type="ECO:0000259" key="2">
    <source>
        <dbReference type="Pfam" id="PF13239"/>
    </source>
</evidence>
<name>K9WC16_9CYAN</name>
<keyword evidence="1" id="KW-0812">Transmembrane</keyword>
<dbReference type="HOGENOM" id="CLU_173130_0_0_3"/>
<dbReference type="OrthoDB" id="532541at2"/>
<sequence>MPPRWPRKPDRNDPDYRRLDDRMNFAVHVALFAAFNSGIWFFRTLYHTNWSWAAWVTGTWALILLAHAIYIFAIANYSLVPSKDSPTKSS</sequence>
<proteinExistence type="predicted"/>